<protein>
    <submittedName>
        <fullName evidence="1">Uncharacterized protein</fullName>
    </submittedName>
</protein>
<sequence length="91" mass="9781">MEARDLEKKKIITDLTDLAQSLVIGGIRKDQPDILMLGKTLLAAIGAIETPGGADILESVLRETSNRIRVEQEPDKVLKDLLSGLGISTNG</sequence>
<evidence type="ECO:0000313" key="1">
    <source>
        <dbReference type="EMBL" id="CAB4219105.1"/>
    </source>
</evidence>
<proteinExistence type="predicted"/>
<reference evidence="1" key="1">
    <citation type="submission" date="2020-05" db="EMBL/GenBank/DDBJ databases">
        <authorList>
            <person name="Chiriac C."/>
            <person name="Salcher M."/>
            <person name="Ghai R."/>
            <person name="Kavagutti S V."/>
        </authorList>
    </citation>
    <scope>NUCLEOTIDE SEQUENCE</scope>
</reference>
<organism evidence="1">
    <name type="scientific">uncultured Caudovirales phage</name>
    <dbReference type="NCBI Taxonomy" id="2100421"/>
    <lineage>
        <taxon>Viruses</taxon>
        <taxon>Duplodnaviria</taxon>
        <taxon>Heunggongvirae</taxon>
        <taxon>Uroviricota</taxon>
        <taxon>Caudoviricetes</taxon>
        <taxon>Peduoviridae</taxon>
        <taxon>Maltschvirus</taxon>
        <taxon>Maltschvirus maltsch</taxon>
    </lineage>
</organism>
<name>A0A6J5SUU0_9CAUD</name>
<accession>A0A6J5SUU0</accession>
<gene>
    <name evidence="1" type="ORF">UFOVP1604_188</name>
</gene>
<dbReference type="EMBL" id="LR797474">
    <property type="protein sequence ID" value="CAB4219105.1"/>
    <property type="molecule type" value="Genomic_DNA"/>
</dbReference>